<comment type="caution">
    <text evidence="9">The sequence shown here is derived from an EMBL/GenBank/DDBJ whole genome shotgun (WGS) entry which is preliminary data.</text>
</comment>
<keyword evidence="10" id="KW-1185">Reference proteome</keyword>
<evidence type="ECO:0000256" key="4">
    <source>
        <dbReference type="ARBA" id="ARBA00022603"/>
    </source>
</evidence>
<dbReference type="Pfam" id="PF00856">
    <property type="entry name" value="SET"/>
    <property type="match status" value="1"/>
</dbReference>
<dbReference type="AlphaFoldDB" id="A0A9W6WX15"/>
<dbReference type="PANTHER" id="PTHR22884">
    <property type="entry name" value="SET DOMAIN PROTEINS"/>
    <property type="match status" value="1"/>
</dbReference>
<sequence length="180" mass="19848">MQNSRRYCFADIGDGDPCRCVDDCFKVTCSNAMLNIYCTPDCCGLDAVCSNAQRHNAALKLYDTCRVELGVYTTTFLEVGDIIGEYVGRLTAYDAIVEGQPEQAIKQNSGYTMLLHTKSTTGKFVYIEALGCGSMTRLMSHSCEPNVHFQEMQNRSTVRVMAVMIQSVKAGAQLCGIAHR</sequence>
<keyword evidence="6" id="KW-0949">S-adenosyl-L-methionine</keyword>
<dbReference type="InterPro" id="IPR046341">
    <property type="entry name" value="SET_dom_sf"/>
</dbReference>
<keyword evidence="7" id="KW-0539">Nucleus</keyword>
<dbReference type="GO" id="GO:0005634">
    <property type="term" value="C:nucleus"/>
    <property type="evidence" value="ECO:0007669"/>
    <property type="project" value="UniProtKB-SubCell"/>
</dbReference>
<comment type="subcellular location">
    <subcellularLocation>
        <location evidence="2">Chromosome</location>
    </subcellularLocation>
    <subcellularLocation>
        <location evidence="1">Nucleus</location>
    </subcellularLocation>
</comment>
<evidence type="ECO:0000256" key="5">
    <source>
        <dbReference type="ARBA" id="ARBA00022679"/>
    </source>
</evidence>
<name>A0A9W6WX15_9STRA</name>
<evidence type="ECO:0000256" key="1">
    <source>
        <dbReference type="ARBA" id="ARBA00004123"/>
    </source>
</evidence>
<dbReference type="GO" id="GO:0032259">
    <property type="term" value="P:methylation"/>
    <property type="evidence" value="ECO:0007669"/>
    <property type="project" value="UniProtKB-KW"/>
</dbReference>
<dbReference type="GO" id="GO:0008168">
    <property type="term" value="F:methyltransferase activity"/>
    <property type="evidence" value="ECO:0007669"/>
    <property type="project" value="UniProtKB-KW"/>
</dbReference>
<gene>
    <name evidence="9" type="ORF">Plil01_000749900</name>
</gene>
<dbReference type="Proteomes" id="UP001165083">
    <property type="component" value="Unassembled WGS sequence"/>
</dbReference>
<evidence type="ECO:0000259" key="8">
    <source>
        <dbReference type="SMART" id="SM00317"/>
    </source>
</evidence>
<dbReference type="GO" id="GO:0005694">
    <property type="term" value="C:chromosome"/>
    <property type="evidence" value="ECO:0007669"/>
    <property type="project" value="UniProtKB-SubCell"/>
</dbReference>
<keyword evidence="5" id="KW-0808">Transferase</keyword>
<feature type="domain" description="SET" evidence="8">
    <location>
        <begin position="57"/>
        <end position="180"/>
    </location>
</feature>
<dbReference type="SUPFAM" id="SSF82199">
    <property type="entry name" value="SET domain"/>
    <property type="match status" value="1"/>
</dbReference>
<dbReference type="OrthoDB" id="59296at2759"/>
<dbReference type="InterPro" id="IPR050777">
    <property type="entry name" value="SET2_Histone-Lys_MeTrsfase"/>
</dbReference>
<accession>A0A9W6WX15</accession>
<protein>
    <submittedName>
        <fullName evidence="9">Unnamed protein product</fullName>
    </submittedName>
</protein>
<evidence type="ECO:0000313" key="9">
    <source>
        <dbReference type="EMBL" id="GMF19579.1"/>
    </source>
</evidence>
<dbReference type="EMBL" id="BSXW01000350">
    <property type="protein sequence ID" value="GMF19579.1"/>
    <property type="molecule type" value="Genomic_DNA"/>
</dbReference>
<evidence type="ECO:0000313" key="10">
    <source>
        <dbReference type="Proteomes" id="UP001165083"/>
    </source>
</evidence>
<evidence type="ECO:0000256" key="7">
    <source>
        <dbReference type="ARBA" id="ARBA00023242"/>
    </source>
</evidence>
<reference evidence="9" key="1">
    <citation type="submission" date="2023-04" db="EMBL/GenBank/DDBJ databases">
        <title>Phytophthora lilii NBRC 32176.</title>
        <authorList>
            <person name="Ichikawa N."/>
            <person name="Sato H."/>
            <person name="Tonouchi N."/>
        </authorList>
    </citation>
    <scope>NUCLEOTIDE SEQUENCE</scope>
    <source>
        <strain evidence="9">NBRC 32176</strain>
    </source>
</reference>
<evidence type="ECO:0000256" key="2">
    <source>
        <dbReference type="ARBA" id="ARBA00004286"/>
    </source>
</evidence>
<dbReference type="Gene3D" id="2.170.270.10">
    <property type="entry name" value="SET domain"/>
    <property type="match status" value="1"/>
</dbReference>
<dbReference type="SMART" id="SM00317">
    <property type="entry name" value="SET"/>
    <property type="match status" value="1"/>
</dbReference>
<keyword evidence="3" id="KW-0158">Chromosome</keyword>
<proteinExistence type="predicted"/>
<organism evidence="9 10">
    <name type="scientific">Phytophthora lilii</name>
    <dbReference type="NCBI Taxonomy" id="2077276"/>
    <lineage>
        <taxon>Eukaryota</taxon>
        <taxon>Sar</taxon>
        <taxon>Stramenopiles</taxon>
        <taxon>Oomycota</taxon>
        <taxon>Peronosporomycetes</taxon>
        <taxon>Peronosporales</taxon>
        <taxon>Peronosporaceae</taxon>
        <taxon>Phytophthora</taxon>
    </lineage>
</organism>
<dbReference type="InterPro" id="IPR001214">
    <property type="entry name" value="SET_dom"/>
</dbReference>
<evidence type="ECO:0000256" key="6">
    <source>
        <dbReference type="ARBA" id="ARBA00022691"/>
    </source>
</evidence>
<keyword evidence="4" id="KW-0489">Methyltransferase</keyword>
<evidence type="ECO:0000256" key="3">
    <source>
        <dbReference type="ARBA" id="ARBA00022454"/>
    </source>
</evidence>